<keyword evidence="2" id="KW-1185">Reference proteome</keyword>
<gene>
    <name evidence="1" type="ORF">GEV33_014441</name>
</gene>
<evidence type="ECO:0000313" key="2">
    <source>
        <dbReference type="Proteomes" id="UP000719412"/>
    </source>
</evidence>
<dbReference type="Proteomes" id="UP000719412">
    <property type="component" value="Unassembled WGS sequence"/>
</dbReference>
<accession>A0A8J6H5Z8</accession>
<protein>
    <submittedName>
        <fullName evidence="1">Uncharacterized protein</fullName>
    </submittedName>
</protein>
<organism evidence="1 2">
    <name type="scientific">Tenebrio molitor</name>
    <name type="common">Yellow mealworm beetle</name>
    <dbReference type="NCBI Taxonomy" id="7067"/>
    <lineage>
        <taxon>Eukaryota</taxon>
        <taxon>Metazoa</taxon>
        <taxon>Ecdysozoa</taxon>
        <taxon>Arthropoda</taxon>
        <taxon>Hexapoda</taxon>
        <taxon>Insecta</taxon>
        <taxon>Pterygota</taxon>
        <taxon>Neoptera</taxon>
        <taxon>Endopterygota</taxon>
        <taxon>Coleoptera</taxon>
        <taxon>Polyphaga</taxon>
        <taxon>Cucujiformia</taxon>
        <taxon>Tenebrionidae</taxon>
        <taxon>Tenebrio</taxon>
    </lineage>
</organism>
<evidence type="ECO:0000313" key="1">
    <source>
        <dbReference type="EMBL" id="KAH0808351.1"/>
    </source>
</evidence>
<comment type="caution">
    <text evidence="1">The sequence shown here is derived from an EMBL/GenBank/DDBJ whole genome shotgun (WGS) entry which is preliminary data.</text>
</comment>
<dbReference type="AlphaFoldDB" id="A0A8J6H5Z8"/>
<name>A0A8J6H5Z8_TENMO</name>
<proteinExistence type="predicted"/>
<reference evidence="1" key="1">
    <citation type="journal article" date="2020" name="J Insects Food Feed">
        <title>The yellow mealworm (Tenebrio molitor) genome: a resource for the emerging insects as food and feed industry.</title>
        <authorList>
            <person name="Eriksson T."/>
            <person name="Andere A."/>
            <person name="Kelstrup H."/>
            <person name="Emery V."/>
            <person name="Picard C."/>
        </authorList>
    </citation>
    <scope>NUCLEOTIDE SEQUENCE</scope>
    <source>
        <strain evidence="1">Stoneville</strain>
        <tissue evidence="1">Whole head</tissue>
    </source>
</reference>
<dbReference type="EMBL" id="JABDTM020028826">
    <property type="protein sequence ID" value="KAH0808351.1"/>
    <property type="molecule type" value="Genomic_DNA"/>
</dbReference>
<reference evidence="1" key="2">
    <citation type="submission" date="2021-08" db="EMBL/GenBank/DDBJ databases">
        <authorList>
            <person name="Eriksson T."/>
        </authorList>
    </citation>
    <scope>NUCLEOTIDE SEQUENCE</scope>
    <source>
        <strain evidence="1">Stoneville</strain>
        <tissue evidence="1">Whole head</tissue>
    </source>
</reference>
<sequence>MADMKQITEAAEYCKIEATAEFYNQPVCYLRIGRVALRDDCADMTCYNPGSLKLPVIHRYDCAGTKFRFVFFAALLAFALAAPKPAPQFYGLYGGYTGLGYGLGYASPYAYGTYGGLLY</sequence>